<dbReference type="PANTHER" id="PTHR43495:SF5">
    <property type="entry name" value="GAMMA-AMINOBUTYRIC ACID PERMEASE"/>
    <property type="match status" value="1"/>
</dbReference>
<dbReference type="Pfam" id="PF00324">
    <property type="entry name" value="AA_permease"/>
    <property type="match status" value="1"/>
</dbReference>
<evidence type="ECO:0000256" key="6">
    <source>
        <dbReference type="ARBA" id="ARBA00023136"/>
    </source>
</evidence>
<accession>A0A926N9Q3</accession>
<feature type="transmembrane region" description="Helical" evidence="7">
    <location>
        <begin position="349"/>
        <end position="368"/>
    </location>
</feature>
<keyword evidence="2" id="KW-0813">Transport</keyword>
<dbReference type="EMBL" id="JACXAH010000002">
    <property type="protein sequence ID" value="MBD1371120.1"/>
    <property type="molecule type" value="Genomic_DNA"/>
</dbReference>
<feature type="transmembrane region" description="Helical" evidence="7">
    <location>
        <begin position="192"/>
        <end position="216"/>
    </location>
</feature>
<dbReference type="GO" id="GO:0006865">
    <property type="term" value="P:amino acid transport"/>
    <property type="evidence" value="ECO:0007669"/>
    <property type="project" value="UniProtKB-KW"/>
</dbReference>
<organism evidence="9 10">
    <name type="scientific">Polycladospora coralii</name>
    <dbReference type="NCBI Taxonomy" id="2771432"/>
    <lineage>
        <taxon>Bacteria</taxon>
        <taxon>Bacillati</taxon>
        <taxon>Bacillota</taxon>
        <taxon>Bacilli</taxon>
        <taxon>Bacillales</taxon>
        <taxon>Thermoactinomycetaceae</taxon>
        <taxon>Polycladospora</taxon>
    </lineage>
</organism>
<evidence type="ECO:0000256" key="4">
    <source>
        <dbReference type="ARBA" id="ARBA00022970"/>
    </source>
</evidence>
<gene>
    <name evidence="9" type="ORF">IC620_01945</name>
</gene>
<feature type="transmembrane region" description="Helical" evidence="7">
    <location>
        <begin position="9"/>
        <end position="30"/>
    </location>
</feature>
<comment type="caution">
    <text evidence="9">The sequence shown here is derived from an EMBL/GenBank/DDBJ whole genome shotgun (WGS) entry which is preliminary data.</text>
</comment>
<comment type="subcellular location">
    <subcellularLocation>
        <location evidence="1">Membrane</location>
        <topology evidence="1">Multi-pass membrane protein</topology>
    </subcellularLocation>
</comment>
<dbReference type="RefSeq" id="WP_191141376.1">
    <property type="nucleotide sequence ID" value="NZ_JACXAH010000002.1"/>
</dbReference>
<proteinExistence type="predicted"/>
<feature type="transmembrane region" description="Helical" evidence="7">
    <location>
        <begin position="116"/>
        <end position="135"/>
    </location>
</feature>
<feature type="domain" description="Amino acid permease/ SLC12A" evidence="8">
    <location>
        <begin position="11"/>
        <end position="375"/>
    </location>
</feature>
<keyword evidence="4" id="KW-0029">Amino-acid transport</keyword>
<evidence type="ECO:0000256" key="5">
    <source>
        <dbReference type="ARBA" id="ARBA00022989"/>
    </source>
</evidence>
<feature type="transmembrane region" description="Helical" evidence="7">
    <location>
        <begin position="86"/>
        <end position="110"/>
    </location>
</feature>
<reference evidence="9" key="1">
    <citation type="submission" date="2020-09" db="EMBL/GenBank/DDBJ databases">
        <title>A novel bacterium of genus Hazenella, isolated from South China Sea.</title>
        <authorList>
            <person name="Huang H."/>
            <person name="Mo K."/>
            <person name="Hu Y."/>
        </authorList>
    </citation>
    <scope>NUCLEOTIDE SEQUENCE</scope>
    <source>
        <strain evidence="9">IB182357</strain>
    </source>
</reference>
<name>A0A926N9Q3_9BACL</name>
<feature type="transmembrane region" description="Helical" evidence="7">
    <location>
        <begin position="380"/>
        <end position="399"/>
    </location>
</feature>
<dbReference type="AlphaFoldDB" id="A0A926N9Q3"/>
<dbReference type="PROSITE" id="PS51257">
    <property type="entry name" value="PROKAR_LIPOPROTEIN"/>
    <property type="match status" value="1"/>
</dbReference>
<dbReference type="Proteomes" id="UP000661691">
    <property type="component" value="Unassembled WGS sequence"/>
</dbReference>
<evidence type="ECO:0000256" key="1">
    <source>
        <dbReference type="ARBA" id="ARBA00004141"/>
    </source>
</evidence>
<evidence type="ECO:0000259" key="8">
    <source>
        <dbReference type="Pfam" id="PF00324"/>
    </source>
</evidence>
<keyword evidence="10" id="KW-1185">Reference proteome</keyword>
<dbReference type="InterPro" id="IPR004841">
    <property type="entry name" value="AA-permease/SLC12A_dom"/>
</dbReference>
<protein>
    <submittedName>
        <fullName evidence="9">Amino acid permease</fullName>
    </submittedName>
</protein>
<evidence type="ECO:0000313" key="10">
    <source>
        <dbReference type="Proteomes" id="UP000661691"/>
    </source>
</evidence>
<dbReference type="PANTHER" id="PTHR43495">
    <property type="entry name" value="GABA PERMEASE"/>
    <property type="match status" value="1"/>
</dbReference>
<evidence type="ECO:0000313" key="9">
    <source>
        <dbReference type="EMBL" id="MBD1371120.1"/>
    </source>
</evidence>
<evidence type="ECO:0000256" key="2">
    <source>
        <dbReference type="ARBA" id="ARBA00022448"/>
    </source>
</evidence>
<sequence length="429" mass="47131">MRTLTWWQLSLLGVGCTIGTGFFLGSSIAIKKSGPAVFIPFLLAGIGTYIVYDALAKMSVNHPDPGSFRTYAQKAFGRWAGFGNGWMYLIAEMLIMGSQLIALAIFTRFWFPDVPLWLLATIYAILGLLLILTGLKGFEKAENLFGLLKTAAIMMFILIALAIWAGWIGDRTAVQMQSFDLSTIFSEGLKGVWLALLYAFYAFGGIEVMGLVVIDLKDRHEAPKAGRVMIWLLSILYLGSILLALILVSWTQISSKESPFTTALKSAKLPYVTDIFNGILIIAGFSTLVASLYAVVTILISLAEDKHAPATFAKKGKGKIPPTTFLFALCGLFVSIVIAFLLPNQIFEYMTTAAGLMLLYNWLFILFTYAKWMKLSKVEWLKVGVGTLLILVTVSGTLGEQASRYGFYVSLLFMAMVVVATGIRSKKLV</sequence>
<dbReference type="GO" id="GO:0055085">
    <property type="term" value="P:transmembrane transport"/>
    <property type="evidence" value="ECO:0007669"/>
    <property type="project" value="InterPro"/>
</dbReference>
<feature type="transmembrane region" description="Helical" evidence="7">
    <location>
        <begin position="324"/>
        <end position="343"/>
    </location>
</feature>
<feature type="transmembrane region" description="Helical" evidence="7">
    <location>
        <begin position="405"/>
        <end position="423"/>
    </location>
</feature>
<dbReference type="GO" id="GO:0016020">
    <property type="term" value="C:membrane"/>
    <property type="evidence" value="ECO:0007669"/>
    <property type="project" value="UniProtKB-SubCell"/>
</dbReference>
<evidence type="ECO:0000256" key="3">
    <source>
        <dbReference type="ARBA" id="ARBA00022692"/>
    </source>
</evidence>
<keyword evidence="6 7" id="KW-0472">Membrane</keyword>
<feature type="transmembrane region" description="Helical" evidence="7">
    <location>
        <begin position="275"/>
        <end position="303"/>
    </location>
</feature>
<feature type="transmembrane region" description="Helical" evidence="7">
    <location>
        <begin position="228"/>
        <end position="250"/>
    </location>
</feature>
<dbReference type="Gene3D" id="1.20.1740.10">
    <property type="entry name" value="Amino acid/polyamine transporter I"/>
    <property type="match status" value="1"/>
</dbReference>
<feature type="transmembrane region" description="Helical" evidence="7">
    <location>
        <begin position="147"/>
        <end position="168"/>
    </location>
</feature>
<feature type="transmembrane region" description="Helical" evidence="7">
    <location>
        <begin position="36"/>
        <end position="55"/>
    </location>
</feature>
<keyword evidence="5 7" id="KW-1133">Transmembrane helix</keyword>
<keyword evidence="3 7" id="KW-0812">Transmembrane</keyword>
<evidence type="ECO:0000256" key="7">
    <source>
        <dbReference type="SAM" id="Phobius"/>
    </source>
</evidence>
<dbReference type="PIRSF" id="PIRSF006060">
    <property type="entry name" value="AA_transporter"/>
    <property type="match status" value="1"/>
</dbReference>